<keyword evidence="3" id="KW-1185">Reference proteome</keyword>
<dbReference type="InterPro" id="IPR001387">
    <property type="entry name" value="Cro/C1-type_HTH"/>
</dbReference>
<dbReference type="SUPFAM" id="SSF47413">
    <property type="entry name" value="lambda repressor-like DNA-binding domains"/>
    <property type="match status" value="1"/>
</dbReference>
<evidence type="ECO:0000259" key="1">
    <source>
        <dbReference type="PROSITE" id="PS50943"/>
    </source>
</evidence>
<dbReference type="Proteomes" id="UP000252586">
    <property type="component" value="Unassembled WGS sequence"/>
</dbReference>
<proteinExistence type="predicted"/>
<dbReference type="PANTHER" id="PTHR35010">
    <property type="entry name" value="BLL4672 PROTEIN-RELATED"/>
    <property type="match status" value="1"/>
</dbReference>
<dbReference type="InterPro" id="IPR041413">
    <property type="entry name" value="MLTR_LBD"/>
</dbReference>
<dbReference type="Gene3D" id="1.10.260.40">
    <property type="entry name" value="lambda repressor-like DNA-binding domains"/>
    <property type="match status" value="1"/>
</dbReference>
<dbReference type="EMBL" id="QNRE01000047">
    <property type="protein sequence ID" value="RBO78361.1"/>
    <property type="molecule type" value="Genomic_DNA"/>
</dbReference>
<dbReference type="PROSITE" id="PS50943">
    <property type="entry name" value="HTH_CROC1"/>
    <property type="match status" value="1"/>
</dbReference>
<name>A0A366CSN0_9NOCA</name>
<protein>
    <submittedName>
        <fullName evidence="2">Helix-turn-helix protein</fullName>
    </submittedName>
</protein>
<dbReference type="RefSeq" id="WP_170160864.1">
    <property type="nucleotide sequence ID" value="NZ_QNRE01000047.1"/>
</dbReference>
<organism evidence="2 3">
    <name type="scientific">Nocardia puris</name>
    <dbReference type="NCBI Taxonomy" id="208602"/>
    <lineage>
        <taxon>Bacteria</taxon>
        <taxon>Bacillati</taxon>
        <taxon>Actinomycetota</taxon>
        <taxon>Actinomycetes</taxon>
        <taxon>Mycobacteriales</taxon>
        <taxon>Nocardiaceae</taxon>
        <taxon>Nocardia</taxon>
    </lineage>
</organism>
<gene>
    <name evidence="2" type="ORF">DFR74_1474</name>
</gene>
<comment type="caution">
    <text evidence="2">The sequence shown here is derived from an EMBL/GenBank/DDBJ whole genome shotgun (WGS) entry which is preliminary data.</text>
</comment>
<dbReference type="CDD" id="cd00093">
    <property type="entry name" value="HTH_XRE"/>
    <property type="match status" value="1"/>
</dbReference>
<evidence type="ECO:0000313" key="2">
    <source>
        <dbReference type="EMBL" id="RBO78361.1"/>
    </source>
</evidence>
<dbReference type="SMART" id="SM00530">
    <property type="entry name" value="HTH_XRE"/>
    <property type="match status" value="1"/>
</dbReference>
<dbReference type="Gene3D" id="3.30.450.180">
    <property type="match status" value="1"/>
</dbReference>
<dbReference type="PANTHER" id="PTHR35010:SF2">
    <property type="entry name" value="BLL4672 PROTEIN"/>
    <property type="match status" value="1"/>
</dbReference>
<dbReference type="InterPro" id="IPR010982">
    <property type="entry name" value="Lambda_DNA-bd_dom_sf"/>
</dbReference>
<evidence type="ECO:0000313" key="3">
    <source>
        <dbReference type="Proteomes" id="UP000252586"/>
    </source>
</evidence>
<dbReference type="STRING" id="1210090.GCA_001613185_07107"/>
<dbReference type="Pfam" id="PF13560">
    <property type="entry name" value="HTH_31"/>
    <property type="match status" value="1"/>
</dbReference>
<sequence length="263" mass="29970">MLTSPALTGMPDFHHSVEHLRHHHNLSRESVAHQAGISVSYLHQLIQKRTIPGPRAFDGLVRVFDLTPAQRRHLHELIQPSAELALTADMRRHLTNLGVHAHLNHLDTRDILAAYTDPLQTVLHANRTFHRVMPGLAEADHNIIQWMLTPTARDIIDNWDGELRYFVTLLRPALGRHRDAPRARTLFRNLRTHREFREAWDSTPMQVAYDTSRPAPFQITLPCTTQTLALSIEIDQYNACPDVCLTHGLYNPAERTCPTAIAC</sequence>
<dbReference type="Pfam" id="PF17765">
    <property type="entry name" value="MLTR_LBD"/>
    <property type="match status" value="1"/>
</dbReference>
<accession>A0A366CSN0</accession>
<reference evidence="2 3" key="1">
    <citation type="submission" date="2018-06" db="EMBL/GenBank/DDBJ databases">
        <title>Genomic Encyclopedia of Type Strains, Phase IV (KMG-IV): sequencing the most valuable type-strain genomes for metagenomic binning, comparative biology and taxonomic classification.</title>
        <authorList>
            <person name="Goeker M."/>
        </authorList>
    </citation>
    <scope>NUCLEOTIDE SEQUENCE [LARGE SCALE GENOMIC DNA]</scope>
    <source>
        <strain evidence="2 3">DSM 44599</strain>
    </source>
</reference>
<dbReference type="GO" id="GO:0003677">
    <property type="term" value="F:DNA binding"/>
    <property type="evidence" value="ECO:0007669"/>
    <property type="project" value="InterPro"/>
</dbReference>
<feature type="domain" description="HTH cro/C1-type" evidence="1">
    <location>
        <begin position="17"/>
        <end position="71"/>
    </location>
</feature>
<dbReference type="AlphaFoldDB" id="A0A366CSN0"/>